<feature type="domain" description="PspA-associated" evidence="1">
    <location>
        <begin position="1"/>
        <end position="91"/>
    </location>
</feature>
<comment type="caution">
    <text evidence="2">The sequence shown here is derived from an EMBL/GenBank/DDBJ whole genome shotgun (WGS) entry which is preliminary data.</text>
</comment>
<dbReference type="Pfam" id="PF22743">
    <property type="entry name" value="PspAA"/>
    <property type="match status" value="1"/>
</dbReference>
<protein>
    <recommendedName>
        <fullName evidence="1">PspA-associated domain-containing protein</fullName>
    </recommendedName>
</protein>
<dbReference type="EMBL" id="RXIF01000004">
    <property type="protein sequence ID" value="RZN64863.1"/>
    <property type="molecule type" value="Genomic_DNA"/>
</dbReference>
<evidence type="ECO:0000313" key="2">
    <source>
        <dbReference type="EMBL" id="RZN64863.1"/>
    </source>
</evidence>
<gene>
    <name evidence="2" type="ORF">EF806_02100</name>
</gene>
<reference evidence="2 3" key="1">
    <citation type="journal article" date="2019" name="Nat. Microbiol.">
        <title>Wide diversity of methane and short-chain alkane metabolisms in uncultured archaea.</title>
        <authorList>
            <person name="Borrel G."/>
            <person name="Adam P.S."/>
            <person name="McKay L.J."/>
            <person name="Chen L.X."/>
            <person name="Sierra-Garcia I.N."/>
            <person name="Sieber C.M."/>
            <person name="Letourneur Q."/>
            <person name="Ghozlane A."/>
            <person name="Andersen G.L."/>
            <person name="Li W.J."/>
            <person name="Hallam S.J."/>
            <person name="Muyzer G."/>
            <person name="de Oliveira V.M."/>
            <person name="Inskeep W.P."/>
            <person name="Banfield J.F."/>
            <person name="Gribaldo S."/>
        </authorList>
    </citation>
    <scope>NUCLEOTIDE SEQUENCE [LARGE SCALE GENOMIC DNA]</scope>
    <source>
        <strain evidence="2">NM1a</strain>
    </source>
</reference>
<dbReference type="AlphaFoldDB" id="A0A520KSG3"/>
<dbReference type="InterPro" id="IPR054437">
    <property type="entry name" value="PspA-assoc_dom"/>
</dbReference>
<organism evidence="2 3">
    <name type="scientific">Methanoliparum thermophilum</name>
    <dbReference type="NCBI Taxonomy" id="2491083"/>
    <lineage>
        <taxon>Archaea</taxon>
        <taxon>Methanobacteriati</taxon>
        <taxon>Methanobacteriota</taxon>
        <taxon>Candidatus Methanoliparia</taxon>
        <taxon>Candidatus Methanoliparales</taxon>
        <taxon>Candidatus Methanoliparaceae</taxon>
        <taxon>Candidatus Methanoliparum</taxon>
    </lineage>
</organism>
<dbReference type="Proteomes" id="UP000317158">
    <property type="component" value="Unassembled WGS sequence"/>
</dbReference>
<evidence type="ECO:0000313" key="3">
    <source>
        <dbReference type="Proteomes" id="UP000317158"/>
    </source>
</evidence>
<sequence length="91" mass="10586">MIVRIMTDHQYEVDDSLLEELNEIDNRIVSLVEKDDESFIDDLKKLIKIVKERGKILDDSLLKNSDIIIPPEDIRLDEAKKIFMGEGIFPD</sequence>
<evidence type="ECO:0000259" key="1">
    <source>
        <dbReference type="Pfam" id="PF22743"/>
    </source>
</evidence>
<name>A0A520KSG3_METT2</name>
<proteinExistence type="predicted"/>
<accession>A0A520KSG3</accession>